<dbReference type="SMART" id="SM00065">
    <property type="entry name" value="GAF"/>
    <property type="match status" value="1"/>
</dbReference>
<accession>A0A7W5AIC0</accession>
<proteinExistence type="predicted"/>
<feature type="domain" description="PAS" evidence="2">
    <location>
        <begin position="169"/>
        <end position="211"/>
    </location>
</feature>
<keyword evidence="4" id="KW-1185">Reference proteome</keyword>
<evidence type="ECO:0000313" key="4">
    <source>
        <dbReference type="Proteomes" id="UP000590749"/>
    </source>
</evidence>
<reference evidence="3 4" key="1">
    <citation type="submission" date="2020-08" db="EMBL/GenBank/DDBJ databases">
        <title>Genomic Encyclopedia of Type Strains, Phase III (KMG-III): the genomes of soil and plant-associated and newly described type strains.</title>
        <authorList>
            <person name="Whitman W."/>
        </authorList>
    </citation>
    <scope>NUCLEOTIDE SEQUENCE [LARGE SCALE GENOMIC DNA]</scope>
    <source>
        <strain evidence="3 4">CECT 3287</strain>
    </source>
</reference>
<feature type="compositionally biased region" description="Basic and acidic residues" evidence="1">
    <location>
        <begin position="291"/>
        <end position="300"/>
    </location>
</feature>
<dbReference type="Pfam" id="PF01590">
    <property type="entry name" value="GAF"/>
    <property type="match status" value="1"/>
</dbReference>
<feature type="compositionally biased region" description="Basic and acidic residues" evidence="1">
    <location>
        <begin position="1"/>
        <end position="16"/>
    </location>
</feature>
<gene>
    <name evidence="3" type="ORF">FHR83_003969</name>
</gene>
<feature type="compositionally biased region" description="Basic residues" evidence="1">
    <location>
        <begin position="306"/>
        <end position="342"/>
    </location>
</feature>
<dbReference type="InterPro" id="IPR003018">
    <property type="entry name" value="GAF"/>
</dbReference>
<feature type="compositionally biased region" description="Basic residues" evidence="1">
    <location>
        <begin position="238"/>
        <end position="250"/>
    </location>
</feature>
<dbReference type="Gene3D" id="3.30.450.40">
    <property type="match status" value="1"/>
</dbReference>
<protein>
    <submittedName>
        <fullName evidence="3">PAS domain-containing protein</fullName>
    </submittedName>
</protein>
<comment type="caution">
    <text evidence="3">The sequence shown here is derived from an EMBL/GenBank/DDBJ whole genome shotgun (WGS) entry which is preliminary data.</text>
</comment>
<organism evidence="3 4">
    <name type="scientific">Actinoplanes campanulatus</name>
    <dbReference type="NCBI Taxonomy" id="113559"/>
    <lineage>
        <taxon>Bacteria</taxon>
        <taxon>Bacillati</taxon>
        <taxon>Actinomycetota</taxon>
        <taxon>Actinomycetes</taxon>
        <taxon>Micromonosporales</taxon>
        <taxon>Micromonosporaceae</taxon>
        <taxon>Actinoplanes</taxon>
    </lineage>
</organism>
<dbReference type="PROSITE" id="PS50112">
    <property type="entry name" value="PAS"/>
    <property type="match status" value="1"/>
</dbReference>
<evidence type="ECO:0000259" key="2">
    <source>
        <dbReference type="PROSITE" id="PS50112"/>
    </source>
</evidence>
<name>A0A7W5AIC0_9ACTN</name>
<dbReference type="InterPro" id="IPR029016">
    <property type="entry name" value="GAF-like_dom_sf"/>
</dbReference>
<sequence>MAIADERGVEPDRMDPRSGGLRRAAADHLMTLMAQATQAPAAMVHLLDGEQLRLVGGYGLPSQWASTPPASVSSTLSALVIARGSPVVISDVTADAQVPAEAPESVMGERAYLGYPIRDADGAVTGVCAVLDHRPRPWQPEHLTAVAHGAKACAVLVIEQRSAVRADEARRLLVALMESLQTGVAACDTAGRLVFSNKANQDLHGELPEDVDLRAWTRQRLASAPDVASRPWTAPAGPRRRAPARHRNHGRTPAAATFDAARRRTAHHQRRRRLAGRRGHPAGCDPTAQRSRAEGLRADDPAPALRLRHQPRRRAAARRHHHRRADARLGGHRVLGHRRGRQRPAPTSVLDR</sequence>
<feature type="region of interest" description="Disordered" evidence="1">
    <location>
        <begin position="1"/>
        <end position="21"/>
    </location>
</feature>
<feature type="region of interest" description="Disordered" evidence="1">
    <location>
        <begin position="222"/>
        <end position="352"/>
    </location>
</feature>
<dbReference type="EMBL" id="JACHXF010000008">
    <property type="protein sequence ID" value="MBB3096299.1"/>
    <property type="molecule type" value="Genomic_DNA"/>
</dbReference>
<dbReference type="PANTHER" id="PTHR43102:SF2">
    <property type="entry name" value="GAF DOMAIN-CONTAINING PROTEIN"/>
    <property type="match status" value="1"/>
</dbReference>
<dbReference type="PANTHER" id="PTHR43102">
    <property type="entry name" value="SLR1143 PROTEIN"/>
    <property type="match status" value="1"/>
</dbReference>
<dbReference type="SUPFAM" id="SSF55781">
    <property type="entry name" value="GAF domain-like"/>
    <property type="match status" value="1"/>
</dbReference>
<dbReference type="AlphaFoldDB" id="A0A7W5AIC0"/>
<evidence type="ECO:0000256" key="1">
    <source>
        <dbReference type="SAM" id="MobiDB-lite"/>
    </source>
</evidence>
<dbReference type="Proteomes" id="UP000590749">
    <property type="component" value="Unassembled WGS sequence"/>
</dbReference>
<feature type="compositionally biased region" description="Basic residues" evidence="1">
    <location>
        <begin position="263"/>
        <end position="280"/>
    </location>
</feature>
<dbReference type="InterPro" id="IPR000014">
    <property type="entry name" value="PAS"/>
</dbReference>
<evidence type="ECO:0000313" key="3">
    <source>
        <dbReference type="EMBL" id="MBB3096299.1"/>
    </source>
</evidence>